<dbReference type="PANTHER" id="PTHR31901:SF9">
    <property type="entry name" value="GH3 DOMAIN-CONTAINING PROTEIN"/>
    <property type="match status" value="1"/>
</dbReference>
<dbReference type="Pfam" id="PF23571">
    <property type="entry name" value="GH3_M"/>
    <property type="match status" value="1"/>
</dbReference>
<reference evidence="3 6" key="3">
    <citation type="journal article" date="2016" name="Genome Biol. Evol.">
        <title>Extensive mobilome-driven genome diversification in mouse gut-associated Bacteroides vulgatus mpk.</title>
        <authorList>
            <person name="Lange A."/>
            <person name="Beier S."/>
            <person name="Steimle A."/>
            <person name="Autenrieth I.B."/>
            <person name="Huson D.H."/>
            <person name="Frick J.S."/>
        </authorList>
    </citation>
    <scope>NUCLEOTIDE SEQUENCE [LARGE SCALE GENOMIC DNA]</scope>
    <source>
        <strain evidence="6">mpk</strain>
        <strain evidence="3">Mpk</strain>
    </source>
</reference>
<evidence type="ECO:0000259" key="2">
    <source>
        <dbReference type="Pfam" id="PF23572"/>
    </source>
</evidence>
<dbReference type="GO" id="GO:0005737">
    <property type="term" value="C:cytoplasm"/>
    <property type="evidence" value="ECO:0007669"/>
    <property type="project" value="TreeGrafter"/>
</dbReference>
<organism evidence="3 6">
    <name type="scientific">Phocaeicola vulgatus</name>
    <name type="common">Bacteroides vulgatus</name>
    <dbReference type="NCBI Taxonomy" id="821"/>
    <lineage>
        <taxon>Bacteria</taxon>
        <taxon>Pseudomonadati</taxon>
        <taxon>Bacteroidota</taxon>
        <taxon>Bacteroidia</taxon>
        <taxon>Bacteroidales</taxon>
        <taxon>Bacteroidaceae</taxon>
        <taxon>Phocaeicola</taxon>
    </lineage>
</organism>
<dbReference type="Pfam" id="PF03321">
    <property type="entry name" value="GH3"/>
    <property type="match status" value="1"/>
</dbReference>
<proteinExistence type="predicted"/>
<dbReference type="Proteomes" id="UP000326091">
    <property type="component" value="Chromosome"/>
</dbReference>
<reference evidence="5 8" key="4">
    <citation type="submission" date="2019-09" db="EMBL/GenBank/DDBJ databases">
        <title>Commensal-derived Metabolites Govern Vibrio cholerae Pathogenesis in Host.</title>
        <authorList>
            <person name="Yoon S.S."/>
            <person name="Yoon M.Y."/>
        </authorList>
    </citation>
    <scope>NUCLEOTIDE SEQUENCE [LARGE SCALE GENOMIC DNA]</scope>
    <source>
        <strain evidence="5 8">VIC01</strain>
    </source>
</reference>
<accession>A0A0P0M157</accession>
<dbReference type="Proteomes" id="UP000061587">
    <property type="component" value="Chromosome"/>
</dbReference>
<protein>
    <submittedName>
        <fullName evidence="3">Auxin-regulated protein</fullName>
    </submittedName>
</protein>
<dbReference type="InterPro" id="IPR004993">
    <property type="entry name" value="GH3"/>
</dbReference>
<reference evidence="6" key="2">
    <citation type="submission" date="2015-10" db="EMBL/GenBank/DDBJ databases">
        <title>Extensive mobilome-driven genome diversification in gut-associated Bacteroides vulgatus mpk.</title>
        <authorList>
            <person name="Beier S."/>
            <person name="Lange A."/>
            <person name="Huson D.H."/>
            <person name="Frick J.-S."/>
            <person name="Autenrieth I.B."/>
        </authorList>
    </citation>
    <scope>NUCLEOTIDE SEQUENCE [LARGE SCALE GENOMIC DNA]</scope>
    <source>
        <strain evidence="6">mpk</strain>
    </source>
</reference>
<sequence length="512" mass="58823">MQDITNRILRQMNSTRLISTLFKPRQKATALYATQAEALQHKVFCRLMKDAAHTEWGLKYGYKDIKRYQDFQRVPIQTYEEIKPYVERMRHGEKDVLWRGEVQWFAKSSGTTNDKSKFIPVSREGLHDIHYAGGMDAVALYLQQNPESRFFSGKGLILGGSHAPNYNVKRSLVGDLSAILIENVNPLVNLIRVPDKKIALLSDFEEKVERITRATMNQNVTNLSGVPSWMMAVLKHILEVKGTDNLAEVWPDLEVFFHGGVAFTPYREQYKQLIRSDKMHYMETYNASEGFFGLQNDFSDPSMLLMIDYGVFYEFIPMEDVGTENPHIVPLTDVELNKNYAMVISTSCGLWRYMIGDTVKFTNKHPYKFVITGRTKHFINAFGEELMVDNAEQGLAKACEATGAQIIDYSAAPVFMDAHAKCRHQWLIEFAVMPDSLENFSRVLDTSLQQINSDYEAKRHKNITLQPLEIIVARPNLFHDWLKEKGKLGGQHKVPRLSNTRDYIEEMLSLNQ</sequence>
<evidence type="ECO:0000259" key="1">
    <source>
        <dbReference type="Pfam" id="PF23571"/>
    </source>
</evidence>
<dbReference type="InterPro" id="IPR055377">
    <property type="entry name" value="GH3_M"/>
</dbReference>
<dbReference type="InterPro" id="IPR055378">
    <property type="entry name" value="GH3_C"/>
</dbReference>
<dbReference type="EMBL" id="CYZI01000013">
    <property type="protein sequence ID" value="CUO61034.1"/>
    <property type="molecule type" value="Genomic_DNA"/>
</dbReference>
<feature type="domain" description="GH3 middle" evidence="1">
    <location>
        <begin position="305"/>
        <end position="373"/>
    </location>
</feature>
<dbReference type="EMBL" id="CP013020">
    <property type="protein sequence ID" value="ALK83368.1"/>
    <property type="molecule type" value="Genomic_DNA"/>
</dbReference>
<evidence type="ECO:0000313" key="8">
    <source>
        <dbReference type="Proteomes" id="UP000326091"/>
    </source>
</evidence>
<evidence type="ECO:0000313" key="5">
    <source>
        <dbReference type="EMBL" id="QEW34791.1"/>
    </source>
</evidence>
<evidence type="ECO:0000313" key="4">
    <source>
        <dbReference type="EMBL" id="CUO61034.1"/>
    </source>
</evidence>
<evidence type="ECO:0000313" key="6">
    <source>
        <dbReference type="Proteomes" id="UP000061587"/>
    </source>
</evidence>
<name>A0A0P0M157_PHOVU</name>
<evidence type="ECO:0000313" key="7">
    <source>
        <dbReference type="Proteomes" id="UP000095333"/>
    </source>
</evidence>
<dbReference type="Pfam" id="PF23572">
    <property type="entry name" value="GH3_C"/>
    <property type="match status" value="1"/>
</dbReference>
<dbReference type="EMBL" id="CP043529">
    <property type="protein sequence ID" value="QEW34791.1"/>
    <property type="molecule type" value="Genomic_DNA"/>
</dbReference>
<feature type="domain" description="GH3 C-terminal" evidence="2">
    <location>
        <begin position="390"/>
        <end position="501"/>
    </location>
</feature>
<gene>
    <name evidence="3" type="ORF">BvMPK_0750</name>
    <name evidence="4" type="ORF">ERS852457_02357</name>
    <name evidence="5" type="ORF">VIC01_00229</name>
</gene>
<dbReference type="OMA" id="EGFFAIQ"/>
<dbReference type="PANTHER" id="PTHR31901">
    <property type="entry name" value="GH3 DOMAIN-CONTAINING PROTEIN"/>
    <property type="match status" value="1"/>
</dbReference>
<reference evidence="4 7" key="1">
    <citation type="submission" date="2015-09" db="EMBL/GenBank/DDBJ databases">
        <authorList>
            <consortium name="Pathogen Informatics"/>
        </authorList>
    </citation>
    <scope>NUCLEOTIDE SEQUENCE [LARGE SCALE GENOMIC DNA]</scope>
    <source>
        <strain evidence="4 7">2789STDY5834842</strain>
    </source>
</reference>
<dbReference type="GO" id="GO:0016881">
    <property type="term" value="F:acid-amino acid ligase activity"/>
    <property type="evidence" value="ECO:0007669"/>
    <property type="project" value="TreeGrafter"/>
</dbReference>
<dbReference type="Gene3D" id="3.40.50.12780">
    <property type="entry name" value="N-terminal domain of ligase-like"/>
    <property type="match status" value="1"/>
</dbReference>
<dbReference type="InterPro" id="IPR042099">
    <property type="entry name" value="ANL_N_sf"/>
</dbReference>
<dbReference type="Proteomes" id="UP000095333">
    <property type="component" value="Unassembled WGS sequence"/>
</dbReference>
<evidence type="ECO:0000313" key="3">
    <source>
        <dbReference type="EMBL" id="ALK83368.1"/>
    </source>
</evidence>
<dbReference type="AlphaFoldDB" id="A0A0P0M157"/>
<dbReference type="PATRIC" id="fig|821.40.peg.870"/>